<dbReference type="EMBL" id="LR862142">
    <property type="protein sequence ID" value="CAD1822203.1"/>
    <property type="molecule type" value="Genomic_DNA"/>
</dbReference>
<feature type="compositionally biased region" description="Pro residues" evidence="4">
    <location>
        <begin position="145"/>
        <end position="156"/>
    </location>
</feature>
<feature type="region of interest" description="Disordered" evidence="4">
    <location>
        <begin position="135"/>
        <end position="157"/>
    </location>
</feature>
<reference evidence="7" key="1">
    <citation type="submission" date="2020-07" db="EMBL/GenBank/DDBJ databases">
        <authorList>
            <person name="Lin J."/>
        </authorList>
    </citation>
    <scope>NUCLEOTIDE SEQUENCE</scope>
</reference>
<gene>
    <name evidence="7" type="ORF">CB5_LOCUS5414</name>
</gene>
<keyword evidence="3" id="KW-0378">Hydrolase</keyword>
<dbReference type="PROSITE" id="PS51767">
    <property type="entry name" value="PEPTIDASE_A1"/>
    <property type="match status" value="1"/>
</dbReference>
<dbReference type="InterPro" id="IPR033121">
    <property type="entry name" value="PEPTIDASE_A1"/>
</dbReference>
<dbReference type="AlphaFoldDB" id="A0A6V7NUB2"/>
<feature type="compositionally biased region" description="Low complexity" evidence="4">
    <location>
        <begin position="170"/>
        <end position="180"/>
    </location>
</feature>
<comment type="similarity">
    <text evidence="1">Belongs to the peptidase A1 family.</text>
</comment>
<dbReference type="GO" id="GO:0008233">
    <property type="term" value="F:peptidase activity"/>
    <property type="evidence" value="ECO:0007669"/>
    <property type="project" value="UniProtKB-KW"/>
</dbReference>
<dbReference type="Gene3D" id="2.40.70.10">
    <property type="entry name" value="Acid Proteases"/>
    <property type="match status" value="1"/>
</dbReference>
<dbReference type="SUPFAM" id="SSF50630">
    <property type="entry name" value="Acid proteases"/>
    <property type="match status" value="1"/>
</dbReference>
<feature type="domain" description="Peptidase A1" evidence="6">
    <location>
        <begin position="100"/>
        <end position="202"/>
    </location>
</feature>
<feature type="region of interest" description="Disordered" evidence="4">
    <location>
        <begin position="170"/>
        <end position="202"/>
    </location>
</feature>
<dbReference type="PANTHER" id="PTHR47967:SF128">
    <property type="entry name" value="ASPARTIC PROTEINASE CDR1-LIKE"/>
    <property type="match status" value="1"/>
</dbReference>
<feature type="chain" id="PRO_5028258592" description="Peptidase A1 domain-containing protein" evidence="5">
    <location>
        <begin position="26"/>
        <end position="202"/>
    </location>
</feature>
<keyword evidence="2" id="KW-0645">Protease</keyword>
<sequence>MDRLQGVLYLQYCILLMFLLRLAAAGGDSAMPATGFSLRLIHRDSAESPLRPRGNLTAEQLVRRLSRYTAARLLFLESTLHATPLDNDIRPTVLQDSWQFYAQLAIGTPPVRINLLIDTGSDLIWTRANRATLASTNANRSTTPAAPPAPSTPPAPTACARATCSAASATSASTTYTTPTRHIQQAASQGRHLCSRRGRPAG</sequence>
<evidence type="ECO:0000313" key="7">
    <source>
        <dbReference type="EMBL" id="CAD1822203.1"/>
    </source>
</evidence>
<protein>
    <recommendedName>
        <fullName evidence="6">Peptidase A1 domain-containing protein</fullName>
    </recommendedName>
</protein>
<dbReference type="Pfam" id="PF14543">
    <property type="entry name" value="TAXi_N"/>
    <property type="match status" value="1"/>
</dbReference>
<evidence type="ECO:0000256" key="4">
    <source>
        <dbReference type="SAM" id="MobiDB-lite"/>
    </source>
</evidence>
<feature type="compositionally biased region" description="Basic residues" evidence="4">
    <location>
        <begin position="193"/>
        <end position="202"/>
    </location>
</feature>
<evidence type="ECO:0000256" key="3">
    <source>
        <dbReference type="ARBA" id="ARBA00022801"/>
    </source>
</evidence>
<dbReference type="InterPro" id="IPR032861">
    <property type="entry name" value="TAXi_N"/>
</dbReference>
<dbReference type="InterPro" id="IPR051708">
    <property type="entry name" value="Plant_Aspart_Prot_A1"/>
</dbReference>
<proteinExistence type="inferred from homology"/>
<name>A0A6V7NUB2_ANACO</name>
<accession>A0A6V7NUB2</accession>
<evidence type="ECO:0000256" key="2">
    <source>
        <dbReference type="ARBA" id="ARBA00022670"/>
    </source>
</evidence>
<dbReference type="GO" id="GO:0005576">
    <property type="term" value="C:extracellular region"/>
    <property type="evidence" value="ECO:0007669"/>
    <property type="project" value="TreeGrafter"/>
</dbReference>
<dbReference type="PANTHER" id="PTHR47967">
    <property type="entry name" value="OS07G0603500 PROTEIN-RELATED"/>
    <property type="match status" value="1"/>
</dbReference>
<dbReference type="GO" id="GO:0006508">
    <property type="term" value="P:proteolysis"/>
    <property type="evidence" value="ECO:0007669"/>
    <property type="project" value="UniProtKB-KW"/>
</dbReference>
<dbReference type="InterPro" id="IPR021109">
    <property type="entry name" value="Peptidase_aspartic_dom_sf"/>
</dbReference>
<evidence type="ECO:0000256" key="5">
    <source>
        <dbReference type="SAM" id="SignalP"/>
    </source>
</evidence>
<keyword evidence="5" id="KW-0732">Signal</keyword>
<organism evidence="7">
    <name type="scientific">Ananas comosus var. bracteatus</name>
    <name type="common">red pineapple</name>
    <dbReference type="NCBI Taxonomy" id="296719"/>
    <lineage>
        <taxon>Eukaryota</taxon>
        <taxon>Viridiplantae</taxon>
        <taxon>Streptophyta</taxon>
        <taxon>Embryophyta</taxon>
        <taxon>Tracheophyta</taxon>
        <taxon>Spermatophyta</taxon>
        <taxon>Magnoliopsida</taxon>
        <taxon>Liliopsida</taxon>
        <taxon>Poales</taxon>
        <taxon>Bromeliaceae</taxon>
        <taxon>Bromelioideae</taxon>
        <taxon>Ananas</taxon>
    </lineage>
</organism>
<evidence type="ECO:0000259" key="6">
    <source>
        <dbReference type="PROSITE" id="PS51767"/>
    </source>
</evidence>
<feature type="signal peptide" evidence="5">
    <location>
        <begin position="1"/>
        <end position="25"/>
    </location>
</feature>
<evidence type="ECO:0000256" key="1">
    <source>
        <dbReference type="ARBA" id="ARBA00007447"/>
    </source>
</evidence>
<feature type="compositionally biased region" description="Low complexity" evidence="4">
    <location>
        <begin position="135"/>
        <end position="144"/>
    </location>
</feature>